<gene>
    <name evidence="3 5" type="primary">murQ</name>
    <name evidence="5" type="ORF">P5G50_04380</name>
</gene>
<keyword evidence="6" id="KW-1185">Reference proteome</keyword>
<dbReference type="EMBL" id="JAROCF010000001">
    <property type="protein sequence ID" value="MDN4613682.1"/>
    <property type="molecule type" value="Genomic_DNA"/>
</dbReference>
<evidence type="ECO:0000256" key="1">
    <source>
        <dbReference type="ARBA" id="ARBA00023239"/>
    </source>
</evidence>
<organism evidence="5 6">
    <name type="scientific">Leifsonia williamsii</name>
    <dbReference type="NCBI Taxonomy" id="3035919"/>
    <lineage>
        <taxon>Bacteria</taxon>
        <taxon>Bacillati</taxon>
        <taxon>Actinomycetota</taxon>
        <taxon>Actinomycetes</taxon>
        <taxon>Micrococcales</taxon>
        <taxon>Microbacteriaceae</taxon>
        <taxon>Leifsonia</taxon>
    </lineage>
</organism>
<dbReference type="HAMAP" id="MF_00068">
    <property type="entry name" value="MurQ"/>
    <property type="match status" value="1"/>
</dbReference>
<comment type="miscellaneous">
    <text evidence="3">A lyase-type mechanism (elimination/hydration) is suggested for the cleavage of the lactyl ether bond of MurNAc 6-phosphate, with the formation of an alpha,beta-unsaturated aldehyde intermediate with (E)-stereochemistry, followed by the syn addition of water to give product.</text>
</comment>
<proteinExistence type="inferred from homology"/>
<name>A0ABT8KB17_9MICO</name>
<dbReference type="InterPro" id="IPR005486">
    <property type="entry name" value="Glucokinase_regulatory_CS"/>
</dbReference>
<dbReference type="NCBIfam" id="NF003915">
    <property type="entry name" value="PRK05441.1"/>
    <property type="match status" value="1"/>
</dbReference>
<comment type="subunit">
    <text evidence="3">Homodimer.</text>
</comment>
<dbReference type="InterPro" id="IPR001347">
    <property type="entry name" value="SIS_dom"/>
</dbReference>
<feature type="domain" description="SIS" evidence="4">
    <location>
        <begin position="71"/>
        <end position="234"/>
    </location>
</feature>
<dbReference type="NCBIfam" id="TIGR00274">
    <property type="entry name" value="N-acetylmuramic acid 6-phosphate etherase"/>
    <property type="match status" value="1"/>
</dbReference>
<dbReference type="PANTHER" id="PTHR10088:SF4">
    <property type="entry name" value="GLUCOKINASE REGULATORY PROTEIN"/>
    <property type="match status" value="1"/>
</dbReference>
<evidence type="ECO:0000259" key="4">
    <source>
        <dbReference type="PROSITE" id="PS51464"/>
    </source>
</evidence>
<feature type="active site" description="Proton donor" evidence="3">
    <location>
        <position position="99"/>
    </location>
</feature>
<dbReference type="Gene3D" id="3.40.50.10490">
    <property type="entry name" value="Glucose-6-phosphate isomerase like protein, domain 1"/>
    <property type="match status" value="1"/>
</dbReference>
<comment type="function">
    <text evidence="3">Specifically catalyzes the cleavage of the D-lactyl ether substituent of MurNAc 6-phosphate, producing GlcNAc 6-phosphate and D-lactate.</text>
</comment>
<dbReference type="InterPro" id="IPR046348">
    <property type="entry name" value="SIS_dom_sf"/>
</dbReference>
<sequence>MPDTRPRGPRSRDLLRDELATLTTESVDDRGRDLDTLSTARLVERMNDGDRGVPEAVSRALPAIGAAIDAITDRVRRGGRLIYVGAGTAGRLGIVDASECPPTFSVDPGLVVGVIAGGDPAIRTAVENAEDDEQGGADVLSELKLREADTVVGLSASGRTPYVAGALTSARSAGALTVAVACNAESVIGRMADHAIEVVVGPEFIAGSTRLKAGTAQKLVLNMISTITMVRLGKTYGNIMVDLQATKEKLRARAERTVMLVTDCTAEEAAAALSASAGSVKVAVLMLLRGVGAEQAQEALATAPSLRAALDAR</sequence>
<dbReference type="PANTHER" id="PTHR10088">
    <property type="entry name" value="GLUCOKINASE REGULATORY PROTEIN"/>
    <property type="match status" value="1"/>
</dbReference>
<dbReference type="NCBIfam" id="NF009222">
    <property type="entry name" value="PRK12570.1"/>
    <property type="match status" value="1"/>
</dbReference>
<comment type="caution">
    <text evidence="5">The sequence shown here is derived from an EMBL/GenBank/DDBJ whole genome shotgun (WGS) entry which is preliminary data.</text>
</comment>
<comment type="pathway">
    <text evidence="3">Amino-sugar metabolism; N-acetylmuramate degradation.</text>
</comment>
<accession>A0ABT8KB17</accession>
<evidence type="ECO:0000256" key="3">
    <source>
        <dbReference type="HAMAP-Rule" id="MF_00068"/>
    </source>
</evidence>
<dbReference type="Proteomes" id="UP001174208">
    <property type="component" value="Unassembled WGS sequence"/>
</dbReference>
<keyword evidence="1 3" id="KW-0456">Lyase</keyword>
<evidence type="ECO:0000313" key="5">
    <source>
        <dbReference type="EMBL" id="MDN4613682.1"/>
    </source>
</evidence>
<dbReference type="EC" id="4.2.1.126" evidence="3"/>
<keyword evidence="2 3" id="KW-0119">Carbohydrate metabolism</keyword>
<evidence type="ECO:0000256" key="2">
    <source>
        <dbReference type="ARBA" id="ARBA00023277"/>
    </source>
</evidence>
<comment type="similarity">
    <text evidence="3">Belongs to the GCKR-like family. MurNAc-6-P etherase subfamily.</text>
</comment>
<dbReference type="PROSITE" id="PS51464">
    <property type="entry name" value="SIS"/>
    <property type="match status" value="1"/>
</dbReference>
<dbReference type="SUPFAM" id="SSF53697">
    <property type="entry name" value="SIS domain"/>
    <property type="match status" value="1"/>
</dbReference>
<dbReference type="PROSITE" id="PS01272">
    <property type="entry name" value="GCKR"/>
    <property type="match status" value="1"/>
</dbReference>
<dbReference type="InterPro" id="IPR040190">
    <property type="entry name" value="MURQ/GCKR"/>
</dbReference>
<dbReference type="Pfam" id="PF22645">
    <property type="entry name" value="GKRP_SIS_N"/>
    <property type="match status" value="1"/>
</dbReference>
<evidence type="ECO:0000313" key="6">
    <source>
        <dbReference type="Proteomes" id="UP001174208"/>
    </source>
</evidence>
<reference evidence="5" key="1">
    <citation type="submission" date="2023-06" db="EMBL/GenBank/DDBJ databases">
        <title>MT1 and MT2 Draft Genomes of Novel Species.</title>
        <authorList>
            <person name="Venkateswaran K."/>
        </authorList>
    </citation>
    <scope>NUCLEOTIDE SEQUENCE</scope>
    <source>
        <strain evidence="5">F6_8S_P_1B</strain>
    </source>
</reference>
<protein>
    <recommendedName>
        <fullName evidence="3">N-acetylmuramic acid 6-phosphate etherase</fullName>
        <shortName evidence="3">MurNAc-6-P etherase</shortName>
        <ecNumber evidence="3">4.2.1.126</ecNumber>
    </recommendedName>
    <alternativeName>
        <fullName evidence="3">N-acetylmuramic acid 6-phosphate hydrolase</fullName>
    </alternativeName>
    <alternativeName>
        <fullName evidence="3">N-acetylmuramic acid 6-phosphate lyase</fullName>
    </alternativeName>
</protein>
<dbReference type="InterPro" id="IPR005488">
    <property type="entry name" value="Etherase_MurQ"/>
</dbReference>
<dbReference type="Gene3D" id="1.10.8.1080">
    <property type="match status" value="1"/>
</dbReference>
<feature type="active site" evidence="3">
    <location>
        <position position="130"/>
    </location>
</feature>
<dbReference type="CDD" id="cd05007">
    <property type="entry name" value="SIS_Etherase"/>
    <property type="match status" value="1"/>
</dbReference>
<comment type="catalytic activity">
    <reaction evidence="3">
        <text>N-acetyl-D-muramate 6-phosphate + H2O = N-acetyl-D-glucosamine 6-phosphate + (R)-lactate</text>
        <dbReference type="Rhea" id="RHEA:26410"/>
        <dbReference type="ChEBI" id="CHEBI:15377"/>
        <dbReference type="ChEBI" id="CHEBI:16004"/>
        <dbReference type="ChEBI" id="CHEBI:57513"/>
        <dbReference type="ChEBI" id="CHEBI:58722"/>
        <dbReference type="EC" id="4.2.1.126"/>
    </reaction>
</comment>
<dbReference type="GO" id="GO:0016829">
    <property type="term" value="F:lyase activity"/>
    <property type="evidence" value="ECO:0007669"/>
    <property type="project" value="UniProtKB-KW"/>
</dbReference>